<evidence type="ECO:0000313" key="2">
    <source>
        <dbReference type="Proteomes" id="UP001367508"/>
    </source>
</evidence>
<proteinExistence type="predicted"/>
<evidence type="ECO:0000313" key="1">
    <source>
        <dbReference type="EMBL" id="KAK7313745.1"/>
    </source>
</evidence>
<gene>
    <name evidence="1" type="ORF">VNO77_38940</name>
</gene>
<comment type="caution">
    <text evidence="1">The sequence shown here is derived from an EMBL/GenBank/DDBJ whole genome shotgun (WGS) entry which is preliminary data.</text>
</comment>
<dbReference type="EMBL" id="JAYMYQ010000009">
    <property type="protein sequence ID" value="KAK7313745.1"/>
    <property type="molecule type" value="Genomic_DNA"/>
</dbReference>
<organism evidence="1 2">
    <name type="scientific">Canavalia gladiata</name>
    <name type="common">Sword bean</name>
    <name type="synonym">Dolichos gladiatus</name>
    <dbReference type="NCBI Taxonomy" id="3824"/>
    <lineage>
        <taxon>Eukaryota</taxon>
        <taxon>Viridiplantae</taxon>
        <taxon>Streptophyta</taxon>
        <taxon>Embryophyta</taxon>
        <taxon>Tracheophyta</taxon>
        <taxon>Spermatophyta</taxon>
        <taxon>Magnoliopsida</taxon>
        <taxon>eudicotyledons</taxon>
        <taxon>Gunneridae</taxon>
        <taxon>Pentapetalae</taxon>
        <taxon>rosids</taxon>
        <taxon>fabids</taxon>
        <taxon>Fabales</taxon>
        <taxon>Fabaceae</taxon>
        <taxon>Papilionoideae</taxon>
        <taxon>50 kb inversion clade</taxon>
        <taxon>NPAAA clade</taxon>
        <taxon>indigoferoid/millettioid clade</taxon>
        <taxon>Phaseoleae</taxon>
        <taxon>Canavalia</taxon>
    </lineage>
</organism>
<dbReference type="Proteomes" id="UP001367508">
    <property type="component" value="Unassembled WGS sequence"/>
</dbReference>
<name>A0AAN9PVD5_CANGL</name>
<sequence>MVIGISARFKAHLVEPSLPALDAFRDVAMHANGSRALFPFLVYPIDRGSTWSSKTPSMGDSSSVLLHGLLKIVIVSYNTNEEHPTHMALAYYSGLLLEENQHWHGLKSMSTTAHAWLISSESFRTSLLPFIEKIPLEPVFVIIL</sequence>
<protein>
    <submittedName>
        <fullName evidence="1">Uncharacterized protein</fullName>
    </submittedName>
</protein>
<reference evidence="1 2" key="1">
    <citation type="submission" date="2024-01" db="EMBL/GenBank/DDBJ databases">
        <title>The genomes of 5 underutilized Papilionoideae crops provide insights into root nodulation and disease resistanc.</title>
        <authorList>
            <person name="Jiang F."/>
        </authorList>
    </citation>
    <scope>NUCLEOTIDE SEQUENCE [LARGE SCALE GENOMIC DNA]</scope>
    <source>
        <strain evidence="1">LVBAO_FW01</strain>
        <tissue evidence="1">Leaves</tissue>
    </source>
</reference>
<dbReference type="AlphaFoldDB" id="A0AAN9PVD5"/>
<accession>A0AAN9PVD5</accession>
<keyword evidence="2" id="KW-1185">Reference proteome</keyword>